<organism evidence="1 2">
    <name type="scientific">Rasamsonia emersonii (strain ATCC 16479 / CBS 393.64 / IMI 116815)</name>
    <dbReference type="NCBI Taxonomy" id="1408163"/>
    <lineage>
        <taxon>Eukaryota</taxon>
        <taxon>Fungi</taxon>
        <taxon>Dikarya</taxon>
        <taxon>Ascomycota</taxon>
        <taxon>Pezizomycotina</taxon>
        <taxon>Eurotiomycetes</taxon>
        <taxon>Eurotiomycetidae</taxon>
        <taxon>Eurotiales</taxon>
        <taxon>Trichocomaceae</taxon>
        <taxon>Rasamsonia</taxon>
    </lineage>
</organism>
<keyword evidence="2" id="KW-1185">Reference proteome</keyword>
<accession>A0A0F4Z3T0</accession>
<comment type="caution">
    <text evidence="1">The sequence shown here is derived from an EMBL/GenBank/DDBJ whole genome shotgun (WGS) entry which is preliminary data.</text>
</comment>
<gene>
    <name evidence="1" type="ORF">T310_0809</name>
</gene>
<dbReference type="Pfam" id="PF12520">
    <property type="entry name" value="DUF3723"/>
    <property type="match status" value="1"/>
</dbReference>
<dbReference type="Proteomes" id="UP000053958">
    <property type="component" value="Unassembled WGS sequence"/>
</dbReference>
<proteinExistence type="predicted"/>
<sequence>MESSPFNALGHRTDQIIQERLRFYRGCAKVELRHLAFESNGVLGSRPLDRSNMERLVNIFNIEGCSHFEPEHRVAVIITLPPEALTQLREESSSARNFKDGEIYRIYRQYELLNDTAQARKWWAKFESDDRRKDFRRLLSNSLLREGFDRLLPYIGIWNPLKSTQVERILGMRCHEIWSTLFSKEKASYVDPTSIRLLEGLMPQYSCSDGHELWSSWNLDGSLLSFPGEKKGKRFWIDCL</sequence>
<evidence type="ECO:0000313" key="2">
    <source>
        <dbReference type="Proteomes" id="UP000053958"/>
    </source>
</evidence>
<dbReference type="EMBL" id="LASV01000034">
    <property type="protein sequence ID" value="KKA25169.1"/>
    <property type="molecule type" value="Genomic_DNA"/>
</dbReference>
<dbReference type="GeneID" id="25312863"/>
<dbReference type="OrthoDB" id="4218586at2759"/>
<dbReference type="RefSeq" id="XP_013331781.1">
    <property type="nucleotide sequence ID" value="XM_013476327.1"/>
</dbReference>
<protein>
    <submittedName>
        <fullName evidence="1">Uncharacterized protein</fullName>
    </submittedName>
</protein>
<dbReference type="InterPro" id="IPR022198">
    <property type="entry name" value="DUF3723"/>
</dbReference>
<dbReference type="AlphaFoldDB" id="A0A0F4Z3T0"/>
<reference evidence="1 2" key="1">
    <citation type="submission" date="2015-04" db="EMBL/GenBank/DDBJ databases">
        <authorList>
            <person name="Heijne W.H."/>
            <person name="Fedorova N.D."/>
            <person name="Nierman W.C."/>
            <person name="Vollebregt A.W."/>
            <person name="Zhao Z."/>
            <person name="Wu L."/>
            <person name="Kumar M."/>
            <person name="Stam H."/>
            <person name="van den Berg M.A."/>
            <person name="Pel H.J."/>
        </authorList>
    </citation>
    <scope>NUCLEOTIDE SEQUENCE [LARGE SCALE GENOMIC DNA]</scope>
    <source>
        <strain evidence="1 2">CBS 393.64</strain>
    </source>
</reference>
<evidence type="ECO:0000313" key="1">
    <source>
        <dbReference type="EMBL" id="KKA25169.1"/>
    </source>
</evidence>
<name>A0A0F4Z3T0_RASE3</name>
<dbReference type="STRING" id="1408163.A0A0F4Z3T0"/>